<dbReference type="GO" id="GO:0006525">
    <property type="term" value="P:arginine metabolic process"/>
    <property type="evidence" value="ECO:0007669"/>
    <property type="project" value="TreeGrafter"/>
</dbReference>
<feature type="binding site" evidence="4">
    <location>
        <position position="60"/>
    </location>
    <ligand>
        <name>substrate</name>
    </ligand>
</feature>
<evidence type="ECO:0000313" key="6">
    <source>
        <dbReference type="Proteomes" id="UP000198877"/>
    </source>
</evidence>
<sequence length="253" mass="27576">MSRLLVRRPSPRLAEGELTHLERVPVDPELAQRQWEAYVEVYRSLGWDVIDIDPDDTHADGVFVEDTVVMFGDLALLTRPGADSRRGEIDTTRAALEKAGIEYAAIEAPGTLDGGDVLKVGRTVYVGQTLRTNAEGARQMDALLAPRGWTVVPVEVTKVLHLKSGVTALPDGTVIGYPPLVDDASIYPEFLAVPEEHGTAVVVLDDDTVLMSSDAPQSAQLFRDRGLTVIETPISEFEKLEGCVTCLSVRVRD</sequence>
<feature type="binding site" evidence="4">
    <location>
        <position position="85"/>
    </location>
    <ligand>
        <name>substrate</name>
    </ligand>
</feature>
<dbReference type="GO" id="GO:0016597">
    <property type="term" value="F:amino acid binding"/>
    <property type="evidence" value="ECO:0007669"/>
    <property type="project" value="TreeGrafter"/>
</dbReference>
<dbReference type="GO" id="GO:0000052">
    <property type="term" value="P:citrulline metabolic process"/>
    <property type="evidence" value="ECO:0007669"/>
    <property type="project" value="TreeGrafter"/>
</dbReference>
<dbReference type="EMBL" id="FOYR01000002">
    <property type="protein sequence ID" value="SFR51649.1"/>
    <property type="molecule type" value="Genomic_DNA"/>
</dbReference>
<dbReference type="RefSeq" id="WP_091737557.1">
    <property type="nucleotide sequence ID" value="NZ_FOYR01000002.1"/>
</dbReference>
<feature type="binding site" evidence="4">
    <location>
        <position position="131"/>
    </location>
    <ligand>
        <name>substrate</name>
    </ligand>
</feature>
<dbReference type="NCBIfam" id="NF045660">
    <property type="entry name" value="DiMthArgaseDdahStm"/>
    <property type="match status" value="1"/>
</dbReference>
<feature type="active site" description="Proton donor" evidence="3">
    <location>
        <position position="161"/>
    </location>
</feature>
<dbReference type="PANTHER" id="PTHR12737:SF9">
    <property type="entry name" value="DIMETHYLARGININASE"/>
    <property type="match status" value="1"/>
</dbReference>
<feature type="binding site" evidence="4">
    <location>
        <position position="18"/>
    </location>
    <ligand>
        <name>substrate</name>
    </ligand>
</feature>
<comment type="similarity">
    <text evidence="1">Belongs to the DDAH family.</text>
</comment>
<dbReference type="Proteomes" id="UP000198877">
    <property type="component" value="Unassembled WGS sequence"/>
</dbReference>
<dbReference type="GO" id="GO:0016403">
    <property type="term" value="F:dimethylargininase activity"/>
    <property type="evidence" value="ECO:0007669"/>
    <property type="project" value="TreeGrafter"/>
</dbReference>
<evidence type="ECO:0000256" key="3">
    <source>
        <dbReference type="PIRSR" id="PIRSR633199-1"/>
    </source>
</evidence>
<evidence type="ECO:0000313" key="5">
    <source>
        <dbReference type="EMBL" id="SFR51649.1"/>
    </source>
</evidence>
<dbReference type="InterPro" id="IPR033199">
    <property type="entry name" value="DDAH-like"/>
</dbReference>
<feature type="binding site" evidence="4">
    <location>
        <begin position="65"/>
        <end position="66"/>
    </location>
    <ligand>
        <name>substrate</name>
    </ligand>
</feature>
<dbReference type="Gene3D" id="3.75.10.10">
    <property type="entry name" value="L-arginine/glycine Amidinotransferase, Chain A"/>
    <property type="match status" value="1"/>
</dbReference>
<protein>
    <submittedName>
        <fullName evidence="5">Dimethylargininase</fullName>
    </submittedName>
</protein>
<gene>
    <name evidence="5" type="ORF">SAMN04488591_1656</name>
</gene>
<proteinExistence type="inferred from homology"/>
<feature type="active site" description="Nucleophile" evidence="3">
    <location>
        <position position="246"/>
    </location>
</feature>
<reference evidence="6" key="1">
    <citation type="submission" date="2016-10" db="EMBL/GenBank/DDBJ databases">
        <authorList>
            <person name="Varghese N."/>
            <person name="Submissions S."/>
        </authorList>
    </citation>
    <scope>NUCLEOTIDE SEQUENCE [LARGE SCALE GENOMIC DNA]</scope>
    <source>
        <strain evidence="6">CL127</strain>
    </source>
</reference>
<evidence type="ECO:0000256" key="4">
    <source>
        <dbReference type="PIRSR" id="PIRSR633199-2"/>
    </source>
</evidence>
<accession>A0A1I6HAZ2</accession>
<dbReference type="AlphaFoldDB" id="A0A1I6HAZ2"/>
<feature type="binding site" evidence="4">
    <location>
        <position position="240"/>
    </location>
    <ligand>
        <name>substrate</name>
    </ligand>
</feature>
<keyword evidence="2" id="KW-0378">Hydrolase</keyword>
<dbReference type="GO" id="GO:0045429">
    <property type="term" value="P:positive regulation of nitric oxide biosynthetic process"/>
    <property type="evidence" value="ECO:0007669"/>
    <property type="project" value="TreeGrafter"/>
</dbReference>
<evidence type="ECO:0000256" key="1">
    <source>
        <dbReference type="ARBA" id="ARBA00008532"/>
    </source>
</evidence>
<organism evidence="5 6">
    <name type="scientific">Microbacterium azadirachtae</name>
    <dbReference type="NCBI Taxonomy" id="582680"/>
    <lineage>
        <taxon>Bacteria</taxon>
        <taxon>Bacillati</taxon>
        <taxon>Actinomycetota</taxon>
        <taxon>Actinomycetes</taxon>
        <taxon>Micrococcales</taxon>
        <taxon>Microbacteriaceae</taxon>
        <taxon>Microbacterium</taxon>
    </lineage>
</organism>
<name>A0A1I6HAZ2_9MICO</name>
<evidence type="ECO:0000256" key="2">
    <source>
        <dbReference type="ARBA" id="ARBA00022801"/>
    </source>
</evidence>
<dbReference type="FunFam" id="3.75.10.10:FF:000004">
    <property type="entry name" value="N(G),N(G)-dimethylarginine dimethylaminohydrolase 1"/>
    <property type="match status" value="1"/>
</dbReference>
<dbReference type="SUPFAM" id="SSF55909">
    <property type="entry name" value="Pentein"/>
    <property type="match status" value="1"/>
</dbReference>
<dbReference type="PANTHER" id="PTHR12737">
    <property type="entry name" value="DIMETHYLARGININE DIMETHYLAMINOHYDROLASE"/>
    <property type="match status" value="1"/>
</dbReference>